<comment type="caution">
    <text evidence="3">The sequence shown here is derived from an EMBL/GenBank/DDBJ whole genome shotgun (WGS) entry which is preliminary data.</text>
</comment>
<keyword evidence="1" id="KW-0732">Signal</keyword>
<keyword evidence="4" id="KW-1185">Reference proteome</keyword>
<feature type="domain" description="PepSY" evidence="2">
    <location>
        <begin position="6"/>
        <end position="88"/>
    </location>
</feature>
<name>A0ABQ5U768_9PROT</name>
<reference evidence="3" key="2">
    <citation type="submission" date="2023-01" db="EMBL/GenBank/DDBJ databases">
        <title>Draft genome sequence of Sneathiella chinensis strain NBRC 103408.</title>
        <authorList>
            <person name="Sun Q."/>
            <person name="Mori K."/>
        </authorList>
    </citation>
    <scope>NUCLEOTIDE SEQUENCE</scope>
    <source>
        <strain evidence="3">NBRC 103408</strain>
    </source>
</reference>
<organism evidence="3 4">
    <name type="scientific">Sneathiella chinensis</name>
    <dbReference type="NCBI Taxonomy" id="349750"/>
    <lineage>
        <taxon>Bacteria</taxon>
        <taxon>Pseudomonadati</taxon>
        <taxon>Pseudomonadota</taxon>
        <taxon>Alphaproteobacteria</taxon>
        <taxon>Sneathiellales</taxon>
        <taxon>Sneathiellaceae</taxon>
        <taxon>Sneathiella</taxon>
    </lineage>
</organism>
<reference evidence="3" key="1">
    <citation type="journal article" date="2014" name="Int. J. Syst. Evol. Microbiol.">
        <title>Complete genome of a new Firmicutes species belonging to the dominant human colonic microbiota ('Ruminococcus bicirculans') reveals two chromosomes and a selective capacity to utilize plant glucans.</title>
        <authorList>
            <consortium name="NISC Comparative Sequencing Program"/>
            <person name="Wegmann U."/>
            <person name="Louis P."/>
            <person name="Goesmann A."/>
            <person name="Henrissat B."/>
            <person name="Duncan S.H."/>
            <person name="Flint H.J."/>
        </authorList>
    </citation>
    <scope>NUCLEOTIDE SEQUENCE</scope>
    <source>
        <strain evidence="3">NBRC 103408</strain>
    </source>
</reference>
<accession>A0ABQ5U768</accession>
<sequence length="91" mass="10370">MKKVLLVTLVACGVSGMSTAYASDDKCSVPLSEWQPREALQQKLEKDGWTVKRIKTDDGCYEAYAIDEKGRRVEVYFNPKTFDMVKMKVED</sequence>
<dbReference type="Proteomes" id="UP001161409">
    <property type="component" value="Unassembled WGS sequence"/>
</dbReference>
<evidence type="ECO:0000256" key="1">
    <source>
        <dbReference type="SAM" id="SignalP"/>
    </source>
</evidence>
<evidence type="ECO:0000313" key="4">
    <source>
        <dbReference type="Proteomes" id="UP001161409"/>
    </source>
</evidence>
<feature type="signal peptide" evidence="1">
    <location>
        <begin position="1"/>
        <end position="22"/>
    </location>
</feature>
<protein>
    <recommendedName>
        <fullName evidence="2">PepSY domain-containing protein</fullName>
    </recommendedName>
</protein>
<evidence type="ECO:0000259" key="2">
    <source>
        <dbReference type="Pfam" id="PF13670"/>
    </source>
</evidence>
<gene>
    <name evidence="3" type="ORF">GCM10007924_32190</name>
</gene>
<dbReference type="InterPro" id="IPR025711">
    <property type="entry name" value="PepSY"/>
</dbReference>
<dbReference type="EMBL" id="BSNF01000010">
    <property type="protein sequence ID" value="GLQ07997.1"/>
    <property type="molecule type" value="Genomic_DNA"/>
</dbReference>
<evidence type="ECO:0000313" key="3">
    <source>
        <dbReference type="EMBL" id="GLQ07997.1"/>
    </source>
</evidence>
<proteinExistence type="predicted"/>
<dbReference type="Pfam" id="PF13670">
    <property type="entry name" value="PepSY_2"/>
    <property type="match status" value="1"/>
</dbReference>
<feature type="chain" id="PRO_5047322200" description="PepSY domain-containing protein" evidence="1">
    <location>
        <begin position="23"/>
        <end position="91"/>
    </location>
</feature>